<feature type="non-terminal residue" evidence="1">
    <location>
        <position position="102"/>
    </location>
</feature>
<reference evidence="1" key="1">
    <citation type="journal article" date="2019" name="Sci. Rep.">
        <title>Draft genome of Tanacetum cinerariifolium, the natural source of mosquito coil.</title>
        <authorList>
            <person name="Yamashiro T."/>
            <person name="Shiraishi A."/>
            <person name="Satake H."/>
            <person name="Nakayama K."/>
        </authorList>
    </citation>
    <scope>NUCLEOTIDE SEQUENCE</scope>
</reference>
<sequence>MSSVPPRLMDVLEFLIPSKGSSVSNVISQIVLAATTYCLWNERNSRLFKKEKSTANQIVQLITSLVRMKLVTFEFRKMFTGSRLMFDQWKIPSSFFYHDRSS</sequence>
<comment type="caution">
    <text evidence="1">The sequence shown here is derived from an EMBL/GenBank/DDBJ whole genome shotgun (WGS) entry which is preliminary data.</text>
</comment>
<proteinExistence type="predicted"/>
<accession>A0A699IHJ6</accession>
<name>A0A699IHJ6_TANCI</name>
<gene>
    <name evidence="1" type="ORF">Tci_521541</name>
</gene>
<dbReference type="GO" id="GO:0003964">
    <property type="term" value="F:RNA-directed DNA polymerase activity"/>
    <property type="evidence" value="ECO:0007669"/>
    <property type="project" value="UniProtKB-KW"/>
</dbReference>
<keyword evidence="1" id="KW-0695">RNA-directed DNA polymerase</keyword>
<keyword evidence="1" id="KW-0808">Transferase</keyword>
<evidence type="ECO:0000313" key="1">
    <source>
        <dbReference type="EMBL" id="GEZ49568.1"/>
    </source>
</evidence>
<organism evidence="1">
    <name type="scientific">Tanacetum cinerariifolium</name>
    <name type="common">Dalmatian daisy</name>
    <name type="synonym">Chrysanthemum cinerariifolium</name>
    <dbReference type="NCBI Taxonomy" id="118510"/>
    <lineage>
        <taxon>Eukaryota</taxon>
        <taxon>Viridiplantae</taxon>
        <taxon>Streptophyta</taxon>
        <taxon>Embryophyta</taxon>
        <taxon>Tracheophyta</taxon>
        <taxon>Spermatophyta</taxon>
        <taxon>Magnoliopsida</taxon>
        <taxon>eudicotyledons</taxon>
        <taxon>Gunneridae</taxon>
        <taxon>Pentapetalae</taxon>
        <taxon>asterids</taxon>
        <taxon>campanulids</taxon>
        <taxon>Asterales</taxon>
        <taxon>Asteraceae</taxon>
        <taxon>Asteroideae</taxon>
        <taxon>Anthemideae</taxon>
        <taxon>Anthemidinae</taxon>
        <taxon>Tanacetum</taxon>
    </lineage>
</organism>
<protein>
    <submittedName>
        <fullName evidence="1">Reverse transcriptase domain, reverse transcriptase zinc-binding domain protein</fullName>
    </submittedName>
</protein>
<keyword evidence="1" id="KW-0548">Nucleotidyltransferase</keyword>
<dbReference type="AlphaFoldDB" id="A0A699IHJ6"/>
<dbReference type="EMBL" id="BKCJ010285894">
    <property type="protein sequence ID" value="GEZ49568.1"/>
    <property type="molecule type" value="Genomic_DNA"/>
</dbReference>